<dbReference type="OMA" id="HWIIVTH"/>
<name>D8MBL7_BLAHO</name>
<comment type="similarity">
    <text evidence="3">Belongs to the UTP5 family.</text>
</comment>
<dbReference type="InterPro" id="IPR052414">
    <property type="entry name" value="U3_snoRNA-assoc_WDR"/>
</dbReference>
<sequence>MEKMVDNAGVKNDTSAPKSGVSLGKRLESLGKEEVVDIMSEMNNAKNSSKLPKTGSLEVLLSQYLETSDFTQIDNILNVNDRKIVNQTIERLNVKFVLSLLDTIVLKLEANPRRGQILLLWVITILRYHSSFLMSVPNLRRRLSLLMRLLSDRSASYKKIMRLRGRLDLVLECARSLSGNTIDFTQAQIPLVEVEEGGLDTRARASSDEEDESENDLEDESESESKNSSASEEASLDDEESN</sequence>
<gene>
    <name evidence="6" type="ORF">GSBLH_T00005054001</name>
</gene>
<keyword evidence="7" id="KW-1185">Reference proteome</keyword>
<evidence type="ECO:0000256" key="1">
    <source>
        <dbReference type="ARBA" id="ARBA00004123"/>
    </source>
</evidence>
<accession>D8MBL7</accession>
<evidence type="ECO:0000256" key="3">
    <source>
        <dbReference type="ARBA" id="ARBA00038335"/>
    </source>
</evidence>
<dbReference type="InterPro" id="IPR007148">
    <property type="entry name" value="SSU_processome_Utp12"/>
</dbReference>
<evidence type="ECO:0000256" key="2">
    <source>
        <dbReference type="ARBA" id="ARBA00023242"/>
    </source>
</evidence>
<evidence type="ECO:0000313" key="7">
    <source>
        <dbReference type="Proteomes" id="UP000008312"/>
    </source>
</evidence>
<dbReference type="GeneID" id="24922036"/>
<protein>
    <recommendedName>
        <fullName evidence="5">Small-subunit processome Utp12 domain-containing protein</fullName>
    </recommendedName>
</protein>
<dbReference type="PANTHER" id="PTHR44267:SF1">
    <property type="entry name" value="WD REPEAT-CONTAINING PROTEIN 43"/>
    <property type="match status" value="1"/>
</dbReference>
<organism evidence="6">
    <name type="scientific">Blastocystis hominis</name>
    <dbReference type="NCBI Taxonomy" id="12968"/>
    <lineage>
        <taxon>Eukaryota</taxon>
        <taxon>Sar</taxon>
        <taxon>Stramenopiles</taxon>
        <taxon>Bigyra</taxon>
        <taxon>Opalozoa</taxon>
        <taxon>Opalinata</taxon>
        <taxon>Blastocystidae</taxon>
        <taxon>Blastocystis</taxon>
    </lineage>
</organism>
<dbReference type="OrthoDB" id="30195at2759"/>
<dbReference type="AlphaFoldDB" id="D8MBL7"/>
<feature type="compositionally biased region" description="Acidic residues" evidence="4">
    <location>
        <begin position="208"/>
        <end position="222"/>
    </location>
</feature>
<evidence type="ECO:0000256" key="4">
    <source>
        <dbReference type="SAM" id="MobiDB-lite"/>
    </source>
</evidence>
<dbReference type="Proteomes" id="UP000008312">
    <property type="component" value="Unassembled WGS sequence"/>
</dbReference>
<dbReference type="RefSeq" id="XP_012899504.1">
    <property type="nucleotide sequence ID" value="XM_013044050.1"/>
</dbReference>
<feature type="domain" description="Small-subunit processome Utp12" evidence="5">
    <location>
        <begin position="73"/>
        <end position="171"/>
    </location>
</feature>
<evidence type="ECO:0000259" key="5">
    <source>
        <dbReference type="Pfam" id="PF04003"/>
    </source>
</evidence>
<reference evidence="6" key="1">
    <citation type="submission" date="2010-02" db="EMBL/GenBank/DDBJ databases">
        <title>Sequencing and annotation of the Blastocystis hominis genome.</title>
        <authorList>
            <person name="Wincker P."/>
        </authorList>
    </citation>
    <scope>NUCLEOTIDE SEQUENCE</scope>
    <source>
        <strain evidence="6">Singapore isolate B</strain>
    </source>
</reference>
<comment type="subcellular location">
    <subcellularLocation>
        <location evidence="1">Nucleus</location>
    </subcellularLocation>
</comment>
<dbReference type="InParanoid" id="D8MBL7"/>
<dbReference type="EMBL" id="FN668691">
    <property type="protein sequence ID" value="CBK25456.2"/>
    <property type="molecule type" value="Genomic_DNA"/>
</dbReference>
<dbReference type="GO" id="GO:0000462">
    <property type="term" value="P:maturation of SSU-rRNA from tricistronic rRNA transcript (SSU-rRNA, 5.8S rRNA, LSU-rRNA)"/>
    <property type="evidence" value="ECO:0007669"/>
    <property type="project" value="TreeGrafter"/>
</dbReference>
<dbReference type="PANTHER" id="PTHR44267">
    <property type="entry name" value="WD REPEAT-CONTAINING PROTEIN 43"/>
    <property type="match status" value="1"/>
</dbReference>
<feature type="region of interest" description="Disordered" evidence="4">
    <location>
        <begin position="1"/>
        <end position="23"/>
    </location>
</feature>
<dbReference type="Pfam" id="PF04003">
    <property type="entry name" value="Utp12"/>
    <property type="match status" value="1"/>
</dbReference>
<dbReference type="GO" id="GO:0005730">
    <property type="term" value="C:nucleolus"/>
    <property type="evidence" value="ECO:0007669"/>
    <property type="project" value="TreeGrafter"/>
</dbReference>
<feature type="region of interest" description="Disordered" evidence="4">
    <location>
        <begin position="196"/>
        <end position="242"/>
    </location>
</feature>
<proteinExistence type="inferred from homology"/>
<keyword evidence="2" id="KW-0539">Nucleus</keyword>
<evidence type="ECO:0000313" key="6">
    <source>
        <dbReference type="EMBL" id="CBK25456.2"/>
    </source>
</evidence>